<evidence type="ECO:0000313" key="2">
    <source>
        <dbReference type="Proteomes" id="UP001234297"/>
    </source>
</evidence>
<evidence type="ECO:0000313" key="1">
    <source>
        <dbReference type="EMBL" id="KAJ8636434.1"/>
    </source>
</evidence>
<organism evidence="1 2">
    <name type="scientific">Persea americana</name>
    <name type="common">Avocado</name>
    <dbReference type="NCBI Taxonomy" id="3435"/>
    <lineage>
        <taxon>Eukaryota</taxon>
        <taxon>Viridiplantae</taxon>
        <taxon>Streptophyta</taxon>
        <taxon>Embryophyta</taxon>
        <taxon>Tracheophyta</taxon>
        <taxon>Spermatophyta</taxon>
        <taxon>Magnoliopsida</taxon>
        <taxon>Magnoliidae</taxon>
        <taxon>Laurales</taxon>
        <taxon>Lauraceae</taxon>
        <taxon>Persea</taxon>
    </lineage>
</organism>
<accession>A0ACC2LTS0</accession>
<comment type="caution">
    <text evidence="1">The sequence shown here is derived from an EMBL/GenBank/DDBJ whole genome shotgun (WGS) entry which is preliminary data.</text>
</comment>
<protein>
    <submittedName>
        <fullName evidence="1">Uncharacterized protein</fullName>
    </submittedName>
</protein>
<dbReference type="Proteomes" id="UP001234297">
    <property type="component" value="Chromosome 3"/>
</dbReference>
<name>A0ACC2LTS0_PERAE</name>
<sequence length="212" mass="23428">MEYRSLDLTIISAKGLKNVNLFAKMNVYAMASLSSDPRTKKRTPVDKEGGQNPTWNASMEFSIPTSNPSNLFLHIQLKCRCFLGHCLVGDVHIPVKDLLLLADGKPAHFVSYQVRKPSGKPQGVLSLSYKLQDQVALPLPGPGFEQPLPDYHPSMGPVPSVCETYPYPSVYPSCYDEPLQSYVYGYPPTVPQGYGDVYPPMQQAYAHGCGCR</sequence>
<gene>
    <name evidence="1" type="ORF">MRB53_010701</name>
</gene>
<keyword evidence="2" id="KW-1185">Reference proteome</keyword>
<proteinExistence type="predicted"/>
<dbReference type="EMBL" id="CM056811">
    <property type="protein sequence ID" value="KAJ8636434.1"/>
    <property type="molecule type" value="Genomic_DNA"/>
</dbReference>
<reference evidence="1 2" key="1">
    <citation type="journal article" date="2022" name="Hortic Res">
        <title>A haplotype resolved chromosomal level avocado genome allows analysis of novel avocado genes.</title>
        <authorList>
            <person name="Nath O."/>
            <person name="Fletcher S.J."/>
            <person name="Hayward A."/>
            <person name="Shaw L.M."/>
            <person name="Masouleh A.K."/>
            <person name="Furtado A."/>
            <person name="Henry R.J."/>
            <person name="Mitter N."/>
        </authorList>
    </citation>
    <scope>NUCLEOTIDE SEQUENCE [LARGE SCALE GENOMIC DNA]</scope>
    <source>
        <strain evidence="2">cv. Hass</strain>
    </source>
</reference>